<dbReference type="InterPro" id="IPR021307">
    <property type="entry name" value="DUF2884"/>
</dbReference>
<dbReference type="EMBL" id="LHUJ01000033">
    <property type="protein sequence ID" value="KOR49186.1"/>
    <property type="molecule type" value="Genomic_DNA"/>
</dbReference>
<gene>
    <name evidence="2" type="ORF">ADT25_02040</name>
</gene>
<dbReference type="Pfam" id="PF11101">
    <property type="entry name" value="DUF2884"/>
    <property type="match status" value="1"/>
</dbReference>
<evidence type="ECO:0000256" key="1">
    <source>
        <dbReference type="SAM" id="SignalP"/>
    </source>
</evidence>
<evidence type="ECO:0000313" key="3">
    <source>
        <dbReference type="Proteomes" id="UP000036790"/>
    </source>
</evidence>
<sequence length="308" mass="34142">MRRPLQLTLLLIAALSVQTWAQDAEPRPSQTHRTQVSSRQCGLGTSFNVLADSGGIWLYRDNGVPREVFFHAGELSIDHQVQPIGAADRERLRQMEEETRLLMPQVSGLAHEVIDLSYDALGGVVEILTGSWLNARKIERLPRRASDCVDGKLGKGRREQHAFDGNFERHVEQEADTFKGSIARHMMWQIATGRAEGSDARAQAMDGQLDARLDTRARTIETRAAALCGHVQTLRRLQDALDVRYQGQPLQLLDVHPDGNLGSNLAAAREQKTRIERDAAADNALRLSHAVQPAADIDNAPAIPVIHR</sequence>
<accession>A0AAP1F030</accession>
<name>A0AAP1F030_9XANT</name>
<dbReference type="Proteomes" id="UP000036790">
    <property type="component" value="Unassembled WGS sequence"/>
</dbReference>
<protein>
    <recommendedName>
        <fullName evidence="4">DUF2884 family protein</fullName>
    </recommendedName>
</protein>
<evidence type="ECO:0000313" key="2">
    <source>
        <dbReference type="EMBL" id="KOR49186.1"/>
    </source>
</evidence>
<dbReference type="RefSeq" id="WP_019300250.1">
    <property type="nucleotide sequence ID" value="NZ_CP036251.1"/>
</dbReference>
<proteinExistence type="predicted"/>
<feature type="signal peptide" evidence="1">
    <location>
        <begin position="1"/>
        <end position="21"/>
    </location>
</feature>
<evidence type="ECO:0008006" key="4">
    <source>
        <dbReference type="Google" id="ProtNLM"/>
    </source>
</evidence>
<organism evidence="2 3">
    <name type="scientific">Xanthomonas oryzae</name>
    <dbReference type="NCBI Taxonomy" id="347"/>
    <lineage>
        <taxon>Bacteria</taxon>
        <taxon>Pseudomonadati</taxon>
        <taxon>Pseudomonadota</taxon>
        <taxon>Gammaproteobacteria</taxon>
        <taxon>Lysobacterales</taxon>
        <taxon>Lysobacteraceae</taxon>
        <taxon>Xanthomonas</taxon>
    </lineage>
</organism>
<keyword evidence="1" id="KW-0732">Signal</keyword>
<reference evidence="2 3" key="2">
    <citation type="submission" date="2015-09" db="EMBL/GenBank/DDBJ databases">
        <title>Draft genome sequence of Xanthomonas oryzae pv. USA str. X11-5A.</title>
        <authorList>
            <person name="Knight B.M."/>
            <person name="Roberts D.P."/>
            <person name="Lin D."/>
            <person name="Hari K."/>
            <person name="Fletcher J."/>
            <person name="Melcher U."/>
            <person name="Blagden T."/>
            <person name="Winegar R.A."/>
        </authorList>
    </citation>
    <scope>NUCLEOTIDE SEQUENCE [LARGE SCALE GENOMIC DNA]</scope>
    <source>
        <strain evidence="2 3">X11-5A</strain>
    </source>
</reference>
<dbReference type="AlphaFoldDB" id="A0AAP1F030"/>
<feature type="chain" id="PRO_5042876216" description="DUF2884 family protein" evidence="1">
    <location>
        <begin position="22"/>
        <end position="308"/>
    </location>
</feature>
<comment type="caution">
    <text evidence="2">The sequence shown here is derived from an EMBL/GenBank/DDBJ whole genome shotgun (WGS) entry which is preliminary data.</text>
</comment>
<reference evidence="2 3" key="1">
    <citation type="submission" date="2015-07" db="EMBL/GenBank/DDBJ databases">
        <authorList>
            <consortium name="Consortium for Microbial Forensics and Genomics (microFORGE)"/>
            <person name="Knight B.M."/>
            <person name="Roberts D.P."/>
            <person name="Lin D."/>
            <person name="Hari K."/>
            <person name="Fletcher J."/>
            <person name="Melcher U."/>
            <person name="Blagden T."/>
            <person name="Winegar R.A."/>
        </authorList>
    </citation>
    <scope>NUCLEOTIDE SEQUENCE [LARGE SCALE GENOMIC DNA]</scope>
    <source>
        <strain evidence="2 3">X11-5A</strain>
    </source>
</reference>